<evidence type="ECO:0000313" key="14">
    <source>
        <dbReference type="Proteomes" id="UP001607302"/>
    </source>
</evidence>
<dbReference type="GO" id="GO:0016020">
    <property type="term" value="C:membrane"/>
    <property type="evidence" value="ECO:0007669"/>
    <property type="project" value="UniProtKB-SubCell"/>
</dbReference>
<evidence type="ECO:0000256" key="2">
    <source>
        <dbReference type="ARBA" id="ARBA00005928"/>
    </source>
</evidence>
<evidence type="ECO:0000256" key="6">
    <source>
        <dbReference type="ARBA" id="ARBA00022989"/>
    </source>
</evidence>
<dbReference type="EMBL" id="JAUDFV010000157">
    <property type="protein sequence ID" value="KAL2714317.1"/>
    <property type="molecule type" value="Genomic_DNA"/>
</dbReference>
<keyword evidence="10" id="KW-0560">Oxidoreductase</keyword>
<evidence type="ECO:0000256" key="8">
    <source>
        <dbReference type="ARBA" id="ARBA00023136"/>
    </source>
</evidence>
<evidence type="ECO:0000256" key="4">
    <source>
        <dbReference type="ARBA" id="ARBA00022692"/>
    </source>
</evidence>
<keyword evidence="3 10" id="KW-0444">Lipid biosynthesis</keyword>
<dbReference type="PANTHER" id="PTHR11011">
    <property type="entry name" value="MALE STERILITY PROTEIN 2-RELATED"/>
    <property type="match status" value="1"/>
</dbReference>
<comment type="caution">
    <text evidence="13">The sequence shown here is derived from an EMBL/GenBank/DDBJ whole genome shotgun (WGS) entry which is preliminary data.</text>
</comment>
<dbReference type="InterPro" id="IPR033640">
    <property type="entry name" value="FAR_C"/>
</dbReference>
<dbReference type="PANTHER" id="PTHR11011:SF60">
    <property type="entry name" value="FATTY ACYL-COA REDUCTASE-RELATED"/>
    <property type="match status" value="1"/>
</dbReference>
<dbReference type="EC" id="1.2.1.84" evidence="10"/>
<dbReference type="Gene3D" id="3.40.50.720">
    <property type="entry name" value="NAD(P)-binding Rossmann-like Domain"/>
    <property type="match status" value="2"/>
</dbReference>
<dbReference type="SUPFAM" id="SSF51735">
    <property type="entry name" value="NAD(P)-binding Rossmann-fold domains"/>
    <property type="match status" value="2"/>
</dbReference>
<sequence>MEGFKVKDEPMDALAIDSQVMDENIVSVVLKEEPGDRFDPDYMEDICSGTFEKVFLPIENSEVDFSNEMVTSLTLRRNVKLELEGETSGHPNWTAQITATNLCEKEDGMPHRCLSAADFMQAQDAEKHPAINLDILFRLDSIAMRNVRCRDIARSFLGFDLITIHRYITNNYYSDVMRIEWLKEKEGKHGTVRQSLSSIIQKIGMNRGVAVAGGAAIVTIVIYEYRKRPEEKDQFRKVEMVEVLLEAGGQEVAVAESGSRAGTPTEYAPTDMQSSVENVEKLTAIQEFYDGQSIFVTGGTGFLGKLLIEKLLRGCPGISCIYVLIRSKKGKDVLQRTEEMIEDPLFSTLREEQPKFRHRIVAIEGDCILPDLGISMTDRATLMREVSIVFHVAATVRFNEKIKSATAINVRSLKDAINLSKEMPKLKSFVHVSTAFANCLHNPIEERFYDPPIDSDKLIDLMDCIDEKLLEDITPQLLGIWPNTYVYTKSVAENVVKKQAGSIPIGIFRPGVVISTYQEPIPGWIDNMYGPIGIAAGAGMGLIRSHHCDGSIKANLVPGDLTINALIASAWDIANNQRSNKDTPIYNYVSKDNPITYDELKDMSAKYGLSVPTKESIWYYSFRNTKYRLVHLFYVYFLHLLPALIIDTVALCTGKQPRLLKIYNKIHKFMDVLSHFSTTEWKFTNERLNELTRKLTNEDRKLFLCDMKELVWDTYFQSYLRGIRIYILKDPIETIPQARIKWQRLYWMHQTLKLVIACIFLIITWAMISRVLKQGGQTPTAIEGKRIIIIYAFAKFSSKLGTVLVSTSCYLSSISLDLNQDKESYQRKMSTKLTDLGETNNNNISELAFDENKRRGTPIQEFYAGQKILITGGTGFLGKILIEKLLQSCPHVARLYLLTRPKKGKNVQARIEELFQDRVFDRIKKEVPKFRDKVVAICGDCSVEELGISAEDRRTLINEVSVVFHVAATVRFNEKLKLATAINVRSTNDLLELCKSMPKLKALVHVSTAYANCFEKRIEERFYTYSIHHEELIRSTNELSEEELENKFQW</sequence>
<keyword evidence="6 10" id="KW-1133">Transmembrane helix</keyword>
<evidence type="ECO:0000256" key="7">
    <source>
        <dbReference type="ARBA" id="ARBA00023098"/>
    </source>
</evidence>
<evidence type="ECO:0000256" key="9">
    <source>
        <dbReference type="ARBA" id="ARBA00052530"/>
    </source>
</evidence>
<dbReference type="Proteomes" id="UP001607302">
    <property type="component" value="Unassembled WGS sequence"/>
</dbReference>
<evidence type="ECO:0000259" key="12">
    <source>
        <dbReference type="Pfam" id="PF07993"/>
    </source>
</evidence>
<comment type="similarity">
    <text evidence="2 10">Belongs to the fatty acyl-CoA reductase family.</text>
</comment>
<keyword evidence="4 10" id="KW-0812">Transmembrane</keyword>
<reference evidence="13 14" key="1">
    <citation type="journal article" date="2024" name="Ann. Entomol. Soc. Am.">
        <title>Genomic analyses of the southern and eastern yellowjacket wasps (Hymenoptera: Vespidae) reveal evolutionary signatures of social life.</title>
        <authorList>
            <person name="Catto M.A."/>
            <person name="Caine P.B."/>
            <person name="Orr S.E."/>
            <person name="Hunt B.G."/>
            <person name="Goodisman M.A.D."/>
        </authorList>
    </citation>
    <scope>NUCLEOTIDE SEQUENCE [LARGE SCALE GENOMIC DNA]</scope>
    <source>
        <strain evidence="13">233</strain>
        <tissue evidence="13">Head and thorax</tissue>
    </source>
</reference>
<dbReference type="InterPro" id="IPR036291">
    <property type="entry name" value="NAD(P)-bd_dom_sf"/>
</dbReference>
<feature type="transmembrane region" description="Helical" evidence="10">
    <location>
        <begin position="751"/>
        <end position="768"/>
    </location>
</feature>
<evidence type="ECO:0000256" key="10">
    <source>
        <dbReference type="RuleBase" id="RU363097"/>
    </source>
</evidence>
<accession>A0ABD2A113</accession>
<comment type="catalytic activity">
    <reaction evidence="9 10">
        <text>a long-chain fatty acyl-CoA + 2 NADPH + 2 H(+) = a long-chain primary fatty alcohol + 2 NADP(+) + CoA</text>
        <dbReference type="Rhea" id="RHEA:52716"/>
        <dbReference type="ChEBI" id="CHEBI:15378"/>
        <dbReference type="ChEBI" id="CHEBI:57287"/>
        <dbReference type="ChEBI" id="CHEBI:57783"/>
        <dbReference type="ChEBI" id="CHEBI:58349"/>
        <dbReference type="ChEBI" id="CHEBI:77396"/>
        <dbReference type="ChEBI" id="CHEBI:83139"/>
        <dbReference type="EC" id="1.2.1.84"/>
    </reaction>
</comment>
<feature type="domain" description="Fatty acyl-CoA reductase C-terminal" evidence="11">
    <location>
        <begin position="638"/>
        <end position="730"/>
    </location>
</feature>
<evidence type="ECO:0000259" key="11">
    <source>
        <dbReference type="Pfam" id="PF03015"/>
    </source>
</evidence>
<dbReference type="FunFam" id="3.40.50.720:FF:000143">
    <property type="entry name" value="Fatty acyl-CoA reductase"/>
    <property type="match status" value="1"/>
</dbReference>
<proteinExistence type="inferred from homology"/>
<protein>
    <recommendedName>
        <fullName evidence="10">Fatty acyl-CoA reductase</fullName>
        <ecNumber evidence="10">1.2.1.84</ecNumber>
    </recommendedName>
</protein>
<name>A0ABD2A113_VESSQ</name>
<keyword evidence="7 10" id="KW-0443">Lipid metabolism</keyword>
<feature type="domain" description="Thioester reductase (TE)" evidence="12">
    <location>
        <begin position="296"/>
        <end position="565"/>
    </location>
</feature>
<gene>
    <name evidence="13" type="ORF">V1478_016874</name>
</gene>
<dbReference type="InterPro" id="IPR013120">
    <property type="entry name" value="FAR_NAD-bd"/>
</dbReference>
<comment type="function">
    <text evidence="10">Catalyzes the reduction of fatty acyl-CoA to fatty alcohols.</text>
</comment>
<keyword evidence="14" id="KW-1185">Reference proteome</keyword>
<feature type="domain" description="Thioester reductase (TE)" evidence="12">
    <location>
        <begin position="870"/>
        <end position="1035"/>
    </location>
</feature>
<dbReference type="InterPro" id="IPR026055">
    <property type="entry name" value="FAR"/>
</dbReference>
<organism evidence="13 14">
    <name type="scientific">Vespula squamosa</name>
    <name type="common">Southern yellow jacket</name>
    <name type="synonym">Wasp</name>
    <dbReference type="NCBI Taxonomy" id="30214"/>
    <lineage>
        <taxon>Eukaryota</taxon>
        <taxon>Metazoa</taxon>
        <taxon>Ecdysozoa</taxon>
        <taxon>Arthropoda</taxon>
        <taxon>Hexapoda</taxon>
        <taxon>Insecta</taxon>
        <taxon>Pterygota</taxon>
        <taxon>Neoptera</taxon>
        <taxon>Endopterygota</taxon>
        <taxon>Hymenoptera</taxon>
        <taxon>Apocrita</taxon>
        <taxon>Aculeata</taxon>
        <taxon>Vespoidea</taxon>
        <taxon>Vespidae</taxon>
        <taxon>Vespinae</taxon>
        <taxon>Vespula</taxon>
    </lineage>
</organism>
<dbReference type="CDD" id="cd09071">
    <property type="entry name" value="FAR_C"/>
    <property type="match status" value="1"/>
</dbReference>
<evidence type="ECO:0000256" key="3">
    <source>
        <dbReference type="ARBA" id="ARBA00022516"/>
    </source>
</evidence>
<dbReference type="GO" id="GO:0102965">
    <property type="term" value="F:alcohol-forming long-chain fatty acyl-CoA reductase activity"/>
    <property type="evidence" value="ECO:0007669"/>
    <property type="project" value="UniProtKB-EC"/>
</dbReference>
<keyword evidence="5 10" id="KW-0521">NADP</keyword>
<evidence type="ECO:0000313" key="13">
    <source>
        <dbReference type="EMBL" id="KAL2714317.1"/>
    </source>
</evidence>
<dbReference type="Pfam" id="PF03015">
    <property type="entry name" value="Sterile"/>
    <property type="match status" value="1"/>
</dbReference>
<feature type="transmembrane region" description="Helical" evidence="10">
    <location>
        <begin position="633"/>
        <end position="652"/>
    </location>
</feature>
<keyword evidence="8 10" id="KW-0472">Membrane</keyword>
<dbReference type="GO" id="GO:1901568">
    <property type="term" value="P:fatty acid derivative metabolic process"/>
    <property type="evidence" value="ECO:0007669"/>
    <property type="project" value="UniProtKB-ARBA"/>
</dbReference>
<dbReference type="Pfam" id="PF07993">
    <property type="entry name" value="NAD_binding_4"/>
    <property type="match status" value="2"/>
</dbReference>
<comment type="subcellular location">
    <subcellularLocation>
        <location evidence="1">Membrane</location>
        <topology evidence="1">Multi-pass membrane protein</topology>
    </subcellularLocation>
</comment>
<evidence type="ECO:0000256" key="1">
    <source>
        <dbReference type="ARBA" id="ARBA00004141"/>
    </source>
</evidence>
<dbReference type="AlphaFoldDB" id="A0ABD2A113"/>
<evidence type="ECO:0000256" key="5">
    <source>
        <dbReference type="ARBA" id="ARBA00022857"/>
    </source>
</evidence>
<dbReference type="CDD" id="cd05236">
    <property type="entry name" value="FAR-N_SDR_e"/>
    <property type="match status" value="1"/>
</dbReference>